<protein>
    <submittedName>
        <fullName evidence="2">Uncharacterized protein</fullName>
    </submittedName>
</protein>
<organism evidence="2 3">
    <name type="scientific">Clathrus columnatus</name>
    <dbReference type="NCBI Taxonomy" id="1419009"/>
    <lineage>
        <taxon>Eukaryota</taxon>
        <taxon>Fungi</taxon>
        <taxon>Dikarya</taxon>
        <taxon>Basidiomycota</taxon>
        <taxon>Agaricomycotina</taxon>
        <taxon>Agaricomycetes</taxon>
        <taxon>Phallomycetidae</taxon>
        <taxon>Phallales</taxon>
        <taxon>Clathraceae</taxon>
        <taxon>Clathrus</taxon>
    </lineage>
</organism>
<evidence type="ECO:0000313" key="3">
    <source>
        <dbReference type="Proteomes" id="UP001050691"/>
    </source>
</evidence>
<keyword evidence="3" id="KW-1185">Reference proteome</keyword>
<feature type="region of interest" description="Disordered" evidence="1">
    <location>
        <begin position="23"/>
        <end position="70"/>
    </location>
</feature>
<name>A0AAV5ABG7_9AGAM</name>
<evidence type="ECO:0000256" key="1">
    <source>
        <dbReference type="SAM" id="MobiDB-lite"/>
    </source>
</evidence>
<feature type="compositionally biased region" description="Pro residues" evidence="1">
    <location>
        <begin position="58"/>
        <end position="69"/>
    </location>
</feature>
<feature type="region of interest" description="Disordered" evidence="1">
    <location>
        <begin position="172"/>
        <end position="196"/>
    </location>
</feature>
<dbReference type="EMBL" id="BPWL01000005">
    <property type="protein sequence ID" value="GJJ10265.1"/>
    <property type="molecule type" value="Genomic_DNA"/>
</dbReference>
<reference evidence="2" key="1">
    <citation type="submission" date="2021-10" db="EMBL/GenBank/DDBJ databases">
        <title>De novo Genome Assembly of Clathrus columnatus (Basidiomycota, Fungi) Using Illumina and Nanopore Sequence Data.</title>
        <authorList>
            <person name="Ogiso-Tanaka E."/>
            <person name="Itagaki H."/>
            <person name="Hosoya T."/>
            <person name="Hosaka K."/>
        </authorList>
    </citation>
    <scope>NUCLEOTIDE SEQUENCE</scope>
    <source>
        <strain evidence="2">MO-923</strain>
    </source>
</reference>
<sequence length="576" mass="64349">MSDLTETNPLNLNCRRTVTFPPPGTTTYTVSNSTSSAPKRHANTSGPWLLKITSGPTRPSPTPRLPLPPLMKDSSHEVSKFEAYLYYNGISPRGHWPKLIYRDSEDVFEAPRGPDTRVRSMRLACVPETHEFARDELWERVRDWVAEFLIREGVSVSSVDFVRFTWVKKEEEGEIESEEEEEEEEKEKDGGDDEDEEDFEAAYASMALVKPVTDGDDHYSNPTIWIGIPPDTLTGARAYELTQETFLNGLQVKNVNIAFRESLVKSLASNGPELNAPAEFGDPLQDVIDNVSARIGNLNETVKFLKITIKSLTERVANGIGLPATQYRLEEHAAELTETERKIVDLKGFYVTMNRKWSKLSDRVIGHVVYAPPIGVGGVGSNRFTRDFCIVELDKSKFTHFIGNVLSLDLKALLYERIDVPSEFKYPIDGHLKLKGMLTADDINNPNTLDSTGNRIRRVLKRGFKTNTTVGTLSRFMSFVRHYFTNGGIMESLELPILPHESETGTFSKGGDSGAVIVSPSGEFVGLLTSGTNKGTDGTDITFATLFKYIWDLVLEQYPGTNLYWEDIQAILAATA</sequence>
<comment type="caution">
    <text evidence="2">The sequence shown here is derived from an EMBL/GenBank/DDBJ whole genome shotgun (WGS) entry which is preliminary data.</text>
</comment>
<accession>A0AAV5ABG7</accession>
<dbReference type="Proteomes" id="UP001050691">
    <property type="component" value="Unassembled WGS sequence"/>
</dbReference>
<feature type="compositionally biased region" description="Low complexity" evidence="1">
    <location>
        <begin position="25"/>
        <end position="36"/>
    </location>
</feature>
<dbReference type="AlphaFoldDB" id="A0AAV5ABG7"/>
<proteinExistence type="predicted"/>
<evidence type="ECO:0000313" key="2">
    <source>
        <dbReference type="EMBL" id="GJJ10265.1"/>
    </source>
</evidence>
<gene>
    <name evidence="2" type="ORF">Clacol_004491</name>
</gene>